<dbReference type="InterPro" id="IPR011004">
    <property type="entry name" value="Trimer_LpxA-like_sf"/>
</dbReference>
<feature type="domain" description="Nucleotidyl transferase" evidence="1">
    <location>
        <begin position="2"/>
        <end position="136"/>
    </location>
</feature>
<evidence type="ECO:0000313" key="2">
    <source>
        <dbReference type="EMBL" id="MCU6706511.1"/>
    </source>
</evidence>
<dbReference type="Proteomes" id="UP001208131">
    <property type="component" value="Unassembled WGS sequence"/>
</dbReference>
<evidence type="ECO:0000259" key="1">
    <source>
        <dbReference type="Pfam" id="PF00483"/>
    </source>
</evidence>
<keyword evidence="3" id="KW-1185">Reference proteome</keyword>
<reference evidence="2 3" key="1">
    <citation type="journal article" date="2021" name="ISME Commun">
        <title>Automated analysis of genomic sequences facilitates high-throughput and comprehensive description of bacteria.</title>
        <authorList>
            <person name="Hitch T.C.A."/>
        </authorList>
    </citation>
    <scope>NUCLEOTIDE SEQUENCE [LARGE SCALE GENOMIC DNA]</scope>
    <source>
        <strain evidence="2 3">Sanger_31</strain>
    </source>
</reference>
<gene>
    <name evidence="2" type="ORF">OCV57_11325</name>
</gene>
<dbReference type="RefSeq" id="WP_267301653.1">
    <property type="nucleotide sequence ID" value="NZ_JAOQJZ010000012.1"/>
</dbReference>
<dbReference type="Gene3D" id="3.90.550.10">
    <property type="entry name" value="Spore Coat Polysaccharide Biosynthesis Protein SpsA, Chain A"/>
    <property type="match status" value="1"/>
</dbReference>
<dbReference type="SUPFAM" id="SSF51161">
    <property type="entry name" value="Trimeric LpxA-like enzymes"/>
    <property type="match status" value="1"/>
</dbReference>
<dbReference type="PANTHER" id="PTHR22572">
    <property type="entry name" value="SUGAR-1-PHOSPHATE GUANYL TRANSFERASE"/>
    <property type="match status" value="1"/>
</dbReference>
<dbReference type="InterPro" id="IPR005835">
    <property type="entry name" value="NTP_transferase_dom"/>
</dbReference>
<proteinExistence type="predicted"/>
<sequence>MKAVVLCGGRGERLMPMTDRRPAALLRLCGKEILLFTLEMLEKAGFEEAVLAVGYGSEQVERLLDEKYSGKIKLHMINTAGKSTVQAVRTAMCDETEILAVECNCICIHPLDEIIKVHLSHDTFCTALTYDTENKPAGIYIVKRELFDSFNPEKPMDMTEDIIPEAVKSGEAVLLDGKGYYKRITTPEAFLDCQRHMLYNENMSQRLTENNFSGAAIGEPVYIGENVSVMSGSVIESGSVIDNNAVVKGGKVNGYVGIGSVISERCDINSAVVCRGAVLDSGVKCGEYSVIGEKAHIASEAVIEKGVGIWSGKNVEKGARLYENVKRSSDSRLVIDENGECSLWGGEATAQKAMLFGLCAASAAKKGGSIVTAYGSDESLLLKQALDCGICQAGVNVYSIGRAGISELSYAVNRFGGEFGILIGTNISGHARLISAGGMLPDEKLLDRIGSIADDRAYRSVGLSQTGRVTDFSAVREIYVAELEKILPDRFKGVNVDIRTYDVKKATIADRLFHGRNDIDGERIIFNLSADGTKVSAYSEKTSYVMWEKLVAMYAGVCFEKGLAVALPENFPSNADATAEVHCGRLYRYENNADIAKDVAVSTHNMFAYDGLYLASAVTSYLSEQGITLQKALCDVPDAYTSSRFVGITMSRENKEKIFSELGCSVEGEITMGKTHAVIRPLRDKKGITVFAESVSCEQAAAFCEDITSRIKGIFR</sequence>
<comment type="caution">
    <text evidence="2">The sequence shown here is derived from an EMBL/GenBank/DDBJ whole genome shotgun (WGS) entry which is preliminary data.</text>
</comment>
<organism evidence="2 3">
    <name type="scientific">Hominimerdicola aceti</name>
    <dbReference type="NCBI Taxonomy" id="2981726"/>
    <lineage>
        <taxon>Bacteria</taxon>
        <taxon>Bacillati</taxon>
        <taxon>Bacillota</taxon>
        <taxon>Clostridia</taxon>
        <taxon>Eubacteriales</taxon>
        <taxon>Oscillospiraceae</taxon>
        <taxon>Hominimerdicola</taxon>
    </lineage>
</organism>
<dbReference type="AlphaFoldDB" id="A0AAE3IHV2"/>
<name>A0AAE3IHV2_9FIRM</name>
<accession>A0AAE3IHV2</accession>
<protein>
    <submittedName>
        <fullName evidence="2">Sugar phosphate nucleotidyltransferase</fullName>
    </submittedName>
</protein>
<dbReference type="Pfam" id="PF00483">
    <property type="entry name" value="NTP_transferase"/>
    <property type="match status" value="1"/>
</dbReference>
<dbReference type="InterPro" id="IPR029044">
    <property type="entry name" value="Nucleotide-diphossugar_trans"/>
</dbReference>
<dbReference type="EMBL" id="JAOQJZ010000012">
    <property type="protein sequence ID" value="MCU6706511.1"/>
    <property type="molecule type" value="Genomic_DNA"/>
</dbReference>
<dbReference type="InterPro" id="IPR050486">
    <property type="entry name" value="Mannose-1P_guanyltransferase"/>
</dbReference>
<dbReference type="Gene3D" id="2.160.10.10">
    <property type="entry name" value="Hexapeptide repeat proteins"/>
    <property type="match status" value="1"/>
</dbReference>
<evidence type="ECO:0000313" key="3">
    <source>
        <dbReference type="Proteomes" id="UP001208131"/>
    </source>
</evidence>
<dbReference type="SUPFAM" id="SSF53448">
    <property type="entry name" value="Nucleotide-diphospho-sugar transferases"/>
    <property type="match status" value="1"/>
</dbReference>